<dbReference type="Proteomes" id="UP000298073">
    <property type="component" value="Unassembled WGS sequence"/>
</dbReference>
<dbReference type="EMBL" id="SPPV01000092">
    <property type="protein sequence ID" value="TFU44839.1"/>
    <property type="molecule type" value="Genomic_DNA"/>
</dbReference>
<evidence type="ECO:0000313" key="2">
    <source>
        <dbReference type="EMBL" id="GFH87899.1"/>
    </source>
</evidence>
<dbReference type="OrthoDB" id="1029880at2"/>
<sequence length="203" mass="23411">MIAMIRKCLFSLLLFCTAILAAQNNIDTLRLNSAYRELVQNPKSVELQKEFLAAFPNTWKVFLSTYDFCPQKDLTMYNLGYDHIVNGLGKLVTLLPDSVYCDKLIGISIGGRWEADAPNYLQLVVRKTMQKKSEVMFQRLSLLRQEDVFSFWCFFFHSLHSTKEDIRLYSELHDKMQRKYPMIVKDMKAAFVVSSGKASASLP</sequence>
<comment type="caution">
    <text evidence="2">The sequence shown here is derived from an EMBL/GenBank/DDBJ whole genome shotgun (WGS) entry which is preliminary data.</text>
</comment>
<dbReference type="AlphaFoldDB" id="A0A7J0A7D9"/>
<feature type="signal peptide" evidence="1">
    <location>
        <begin position="1"/>
        <end position="21"/>
    </location>
</feature>
<accession>A0A7J0A7D9</accession>
<evidence type="ECO:0000256" key="1">
    <source>
        <dbReference type="SAM" id="SignalP"/>
    </source>
</evidence>
<proteinExistence type="predicted"/>
<organism evidence="2 5">
    <name type="scientific">Bacteroides acidifaciens</name>
    <dbReference type="NCBI Taxonomy" id="85831"/>
    <lineage>
        <taxon>Bacteria</taxon>
        <taxon>Pseudomonadati</taxon>
        <taxon>Bacteroidota</taxon>
        <taxon>Bacteroidia</taxon>
        <taxon>Bacteroidales</taxon>
        <taxon>Bacteroidaceae</taxon>
        <taxon>Bacteroides</taxon>
    </lineage>
</organism>
<evidence type="ECO:0000313" key="4">
    <source>
        <dbReference type="Proteomes" id="UP000298073"/>
    </source>
</evidence>
<reference evidence="2 5" key="2">
    <citation type="journal article" date="2020" name="Microbiome">
        <title>Single-cell genomics of uncultured bacteria reveals dietary fiber responders in the mouse gut microbiota.</title>
        <authorList>
            <person name="Chijiiwa R."/>
            <person name="Hosokawa M."/>
            <person name="Kogawa M."/>
            <person name="Nishikawa Y."/>
            <person name="Ide K."/>
            <person name="Sakanashi C."/>
            <person name="Takahashi K."/>
            <person name="Takeyama H."/>
        </authorList>
    </citation>
    <scope>NUCLEOTIDE SEQUENCE [LARGE SCALE GENOMIC DNA]</scope>
    <source>
        <strain evidence="2">IMSAGC_001</strain>
    </source>
</reference>
<dbReference type="Proteomes" id="UP000491181">
    <property type="component" value="Unassembled WGS sequence"/>
</dbReference>
<keyword evidence="1" id="KW-0732">Signal</keyword>
<protein>
    <submittedName>
        <fullName evidence="2">Uncharacterized protein</fullName>
    </submittedName>
</protein>
<dbReference type="RefSeq" id="WP_135039405.1">
    <property type="nucleotide sequence ID" value="NZ_BLLS01000134.1"/>
</dbReference>
<evidence type="ECO:0000313" key="3">
    <source>
        <dbReference type="EMBL" id="TFU44839.1"/>
    </source>
</evidence>
<name>A0A7J0A7D9_9BACE</name>
<gene>
    <name evidence="3" type="ORF">E4T97_20960</name>
    <name evidence="2" type="ORF">IMSAGC001_03333</name>
</gene>
<dbReference type="EMBL" id="BLLS01000134">
    <property type="protein sequence ID" value="GFH87899.1"/>
    <property type="molecule type" value="Genomic_DNA"/>
</dbReference>
<reference evidence="3 4" key="1">
    <citation type="submission" date="2019-03" db="EMBL/GenBank/DDBJ databases">
        <title>Diversity of the mouse oral microbiome.</title>
        <authorList>
            <person name="Joseph S."/>
            <person name="Aduse-Opoku J."/>
            <person name="Curtis M."/>
            <person name="Wade W."/>
            <person name="Hashim A."/>
        </authorList>
    </citation>
    <scope>NUCLEOTIDE SEQUENCE [LARGE SCALE GENOMIC DNA]</scope>
    <source>
        <strain evidence="3 4">P2318</strain>
    </source>
</reference>
<feature type="chain" id="PRO_5036204658" evidence="1">
    <location>
        <begin position="22"/>
        <end position="203"/>
    </location>
</feature>
<evidence type="ECO:0000313" key="5">
    <source>
        <dbReference type="Proteomes" id="UP000491181"/>
    </source>
</evidence>